<feature type="transmembrane region" description="Helical" evidence="1">
    <location>
        <begin position="117"/>
        <end position="140"/>
    </location>
</feature>
<sequence>MGNCEQDSENLNVVADRFLKPRTFDQNSEAKTPNMVVVMMMKGLVPINQATNVSEFLNMARDGDGALLIKAILFLCLFEKLHEERVVDVNHRHYEPLLLFSLTNLNCHAPFWDPSELLLLILPFTMMVMVQIETLAWTLLSNTHFFLPPRKKERQKETRKKEDFRMCV</sequence>
<keyword evidence="1" id="KW-0472">Membrane</keyword>
<organism evidence="2">
    <name type="scientific">Glycine max</name>
    <name type="common">Soybean</name>
    <name type="synonym">Glycine hispida</name>
    <dbReference type="NCBI Taxonomy" id="3847"/>
    <lineage>
        <taxon>Eukaryota</taxon>
        <taxon>Viridiplantae</taxon>
        <taxon>Streptophyta</taxon>
        <taxon>Embryophyta</taxon>
        <taxon>Tracheophyta</taxon>
        <taxon>Spermatophyta</taxon>
        <taxon>Magnoliopsida</taxon>
        <taxon>eudicotyledons</taxon>
        <taxon>Gunneridae</taxon>
        <taxon>Pentapetalae</taxon>
        <taxon>rosids</taxon>
        <taxon>fabids</taxon>
        <taxon>Fabales</taxon>
        <taxon>Fabaceae</taxon>
        <taxon>Papilionoideae</taxon>
        <taxon>50 kb inversion clade</taxon>
        <taxon>NPAAA clade</taxon>
        <taxon>indigoferoid/millettioid clade</taxon>
        <taxon>Phaseoleae</taxon>
        <taxon>Glycine</taxon>
        <taxon>Glycine subgen. Soja</taxon>
    </lineage>
</organism>
<keyword evidence="1" id="KW-0812">Transmembrane</keyword>
<dbReference type="AlphaFoldDB" id="C6SVY1"/>
<proteinExistence type="evidence at transcript level"/>
<accession>C6SVY1</accession>
<dbReference type="EMBL" id="BT089324">
    <property type="protein sequence ID" value="ACU13404.1"/>
    <property type="molecule type" value="mRNA"/>
</dbReference>
<protein>
    <submittedName>
        <fullName evidence="2">Uncharacterized protein</fullName>
    </submittedName>
</protein>
<evidence type="ECO:0000256" key="1">
    <source>
        <dbReference type="SAM" id="Phobius"/>
    </source>
</evidence>
<reference evidence="2" key="1">
    <citation type="submission" date="2009-08" db="EMBL/GenBank/DDBJ databases">
        <authorList>
            <person name="Cheung F."/>
            <person name="Xiao Y."/>
            <person name="Chan A."/>
            <person name="Moskal W."/>
            <person name="Town C.D."/>
        </authorList>
    </citation>
    <scope>NUCLEOTIDE SEQUENCE</scope>
</reference>
<name>C6SVY1_SOYBN</name>
<evidence type="ECO:0000313" key="2">
    <source>
        <dbReference type="EMBL" id="ACU13404.1"/>
    </source>
</evidence>
<keyword evidence="1" id="KW-1133">Transmembrane helix</keyword>